<dbReference type="EMBL" id="JXNU01000003">
    <property type="protein sequence ID" value="KKF36264.1"/>
    <property type="molecule type" value="Genomic_DNA"/>
</dbReference>
<dbReference type="Proteomes" id="UP000033924">
    <property type="component" value="Unassembled WGS sequence"/>
</dbReference>
<gene>
    <name evidence="1" type="ORF">AV903_17265</name>
    <name evidence="2" type="ORF">SY86_13770</name>
</gene>
<protein>
    <submittedName>
        <fullName evidence="2">Uncharacterized protein</fullName>
    </submittedName>
</protein>
<evidence type="ECO:0000313" key="3">
    <source>
        <dbReference type="Proteomes" id="UP000033924"/>
    </source>
</evidence>
<evidence type="ECO:0000313" key="2">
    <source>
        <dbReference type="EMBL" id="KKF36264.1"/>
    </source>
</evidence>
<evidence type="ECO:0000313" key="1">
    <source>
        <dbReference type="EMBL" id="AXF77391.1"/>
    </source>
</evidence>
<evidence type="ECO:0000313" key="4">
    <source>
        <dbReference type="Proteomes" id="UP000264980"/>
    </source>
</evidence>
<name>A0A0M2KBD8_9GAMM</name>
<reference evidence="2 3" key="1">
    <citation type="submission" date="2015-01" db="EMBL/GenBank/DDBJ databases">
        <title>Erwinia tracheiphila.</title>
        <authorList>
            <person name="Shapiro L.R."/>
        </authorList>
    </citation>
    <scope>NUCLEOTIDE SEQUENCE [LARGE SCALE GENOMIC DNA]</scope>
    <source>
        <strain evidence="2 3">BuffGH</strain>
    </source>
</reference>
<dbReference type="AlphaFoldDB" id="A0A0M2KBD8"/>
<reference evidence="1 4" key="2">
    <citation type="submission" date="2016-01" db="EMBL/GenBank/DDBJ databases">
        <authorList>
            <person name="Oliw E.H."/>
        </authorList>
    </citation>
    <scope>NUCLEOTIDE SEQUENCE [LARGE SCALE GENOMIC DNA]</scope>
    <source>
        <strain evidence="1 4">MDcuke</strain>
    </source>
</reference>
<proteinExistence type="predicted"/>
<accession>A0A0M2KBD8</accession>
<keyword evidence="3" id="KW-1185">Reference proteome</keyword>
<organism evidence="2 3">
    <name type="scientific">Erwinia tracheiphila</name>
    <dbReference type="NCBI Taxonomy" id="65700"/>
    <lineage>
        <taxon>Bacteria</taxon>
        <taxon>Pseudomonadati</taxon>
        <taxon>Pseudomonadota</taxon>
        <taxon>Gammaproteobacteria</taxon>
        <taxon>Enterobacterales</taxon>
        <taxon>Erwiniaceae</taxon>
        <taxon>Erwinia</taxon>
    </lineage>
</organism>
<dbReference type="EMBL" id="CP013970">
    <property type="protein sequence ID" value="AXF77391.1"/>
    <property type="molecule type" value="Genomic_DNA"/>
</dbReference>
<sequence>MLSTPPLRWRVQKNGSETEKQPYLSVSCLYGLNNEEIERAGKYGKAALDIKKDEVNAKVAIDTVKEKLLHSEHGEHIMERFHNIFDIKPGTTEATEIFNLFIDSAEGTNKVIEEYIADDFKRIWLMKSKDDLFIAET</sequence>
<dbReference type="RefSeq" id="WP_016190791.1">
    <property type="nucleotide sequence ID" value="NZ_CP013970.1"/>
</dbReference>
<dbReference type="PATRIC" id="fig|65700.7.peg.3467"/>
<dbReference type="Proteomes" id="UP000264980">
    <property type="component" value="Chromosome"/>
</dbReference>